<dbReference type="InterPro" id="IPR012328">
    <property type="entry name" value="Chalcone/stilbene_synt_C"/>
</dbReference>
<feature type="domain" description="Chalcone/stilbene synthase C-terminal" evidence="7">
    <location>
        <begin position="239"/>
        <end position="389"/>
    </location>
</feature>
<evidence type="ECO:0000256" key="1">
    <source>
        <dbReference type="ARBA" id="ARBA00005531"/>
    </source>
</evidence>
<organism evidence="8 9">
    <name type="scientific">Manihot esculenta</name>
    <name type="common">Cassava</name>
    <name type="synonym">Jatropha manihot</name>
    <dbReference type="NCBI Taxonomy" id="3983"/>
    <lineage>
        <taxon>Eukaryota</taxon>
        <taxon>Viridiplantae</taxon>
        <taxon>Streptophyta</taxon>
        <taxon>Embryophyta</taxon>
        <taxon>Tracheophyta</taxon>
        <taxon>Spermatophyta</taxon>
        <taxon>Magnoliopsida</taxon>
        <taxon>eudicotyledons</taxon>
        <taxon>Gunneridae</taxon>
        <taxon>Pentapetalae</taxon>
        <taxon>rosids</taxon>
        <taxon>fabids</taxon>
        <taxon>Malpighiales</taxon>
        <taxon>Euphorbiaceae</taxon>
        <taxon>Crotonoideae</taxon>
        <taxon>Manihoteae</taxon>
        <taxon>Manihot</taxon>
    </lineage>
</organism>
<feature type="domain" description="Chalcone/stilbene synthase N-terminal" evidence="6">
    <location>
        <begin position="6"/>
        <end position="229"/>
    </location>
</feature>
<dbReference type="Pfam" id="PF00195">
    <property type="entry name" value="Chal_sti_synt_N"/>
    <property type="match status" value="1"/>
</dbReference>
<evidence type="ECO:0000256" key="4">
    <source>
        <dbReference type="PIRSR" id="PIRSR000451-1"/>
    </source>
</evidence>
<evidence type="ECO:0000256" key="5">
    <source>
        <dbReference type="RuleBase" id="RU003633"/>
    </source>
</evidence>
<keyword evidence="9" id="KW-1185">Reference proteome</keyword>
<protein>
    <recommendedName>
        <fullName evidence="10">Chalcone synthase</fullName>
    </recommendedName>
</protein>
<dbReference type="PANTHER" id="PTHR11877:SF14">
    <property type="entry name" value="CHALCONE SYNTHASE"/>
    <property type="match status" value="1"/>
</dbReference>
<dbReference type="Gene3D" id="3.40.47.10">
    <property type="match status" value="2"/>
</dbReference>
<proteinExistence type="inferred from homology"/>
<dbReference type="PROSITE" id="PS00441">
    <property type="entry name" value="CHALCONE_SYNTH"/>
    <property type="match status" value="1"/>
</dbReference>
<dbReference type="FunFam" id="3.40.47.10:FF:000014">
    <property type="entry name" value="Chalcone synthase 1"/>
    <property type="match status" value="1"/>
</dbReference>
<evidence type="ECO:0008006" key="10">
    <source>
        <dbReference type="Google" id="ProtNLM"/>
    </source>
</evidence>
<keyword evidence="2 5" id="KW-0808">Transferase</keyword>
<dbReference type="Pfam" id="PF02797">
    <property type="entry name" value="Chal_sti_synt_C"/>
    <property type="match status" value="1"/>
</dbReference>
<dbReference type="PIRSF" id="PIRSF000451">
    <property type="entry name" value="PKS_III"/>
    <property type="match status" value="1"/>
</dbReference>
<comment type="caution">
    <text evidence="8">The sequence shown here is derived from an EMBL/GenBank/DDBJ whole genome shotgun (WGS) entry which is preliminary data.</text>
</comment>
<name>A0A2C9UZ94_MANES</name>
<evidence type="ECO:0000313" key="8">
    <source>
        <dbReference type="EMBL" id="OAY37103.1"/>
    </source>
</evidence>
<keyword evidence="3 5" id="KW-0012">Acyltransferase</keyword>
<evidence type="ECO:0000313" key="9">
    <source>
        <dbReference type="Proteomes" id="UP000091857"/>
    </source>
</evidence>
<dbReference type="InterPro" id="IPR018088">
    <property type="entry name" value="Chalcone/stilbene_synthase_AS"/>
</dbReference>
<accession>A0A2C9UZ94</accession>
<evidence type="ECO:0000256" key="3">
    <source>
        <dbReference type="ARBA" id="ARBA00023315"/>
    </source>
</evidence>
<dbReference type="OrthoDB" id="1500228at2759"/>
<gene>
    <name evidence="8" type="ORF">MANES_11G075300v8</name>
</gene>
<dbReference type="SMR" id="A0A2C9UZ94"/>
<evidence type="ECO:0000259" key="6">
    <source>
        <dbReference type="Pfam" id="PF00195"/>
    </source>
</evidence>
<dbReference type="InterPro" id="IPR016039">
    <property type="entry name" value="Thiolase-like"/>
</dbReference>
<dbReference type="EMBL" id="CM004397">
    <property type="protein sequence ID" value="OAY37103.1"/>
    <property type="molecule type" value="Genomic_DNA"/>
</dbReference>
<dbReference type="Gramene" id="Manes.11G075300.1.v8.1">
    <property type="protein sequence ID" value="Manes.11G075300.1.v8.1.CDS"/>
    <property type="gene ID" value="Manes.11G075300.v8.1"/>
</dbReference>
<dbReference type="InterPro" id="IPR011141">
    <property type="entry name" value="Polyketide_synthase_type-III"/>
</dbReference>
<reference evidence="9" key="1">
    <citation type="journal article" date="2016" name="Nat. Biotechnol.">
        <title>Sequencing wild and cultivated cassava and related species reveals extensive interspecific hybridization and genetic diversity.</title>
        <authorList>
            <person name="Bredeson J.V."/>
            <person name="Lyons J.B."/>
            <person name="Prochnik S.E."/>
            <person name="Wu G.A."/>
            <person name="Ha C.M."/>
            <person name="Edsinger-Gonzales E."/>
            <person name="Grimwood J."/>
            <person name="Schmutz J."/>
            <person name="Rabbi I.Y."/>
            <person name="Egesi C."/>
            <person name="Nauluvula P."/>
            <person name="Lebot V."/>
            <person name="Ndunguru J."/>
            <person name="Mkamilo G."/>
            <person name="Bart R.S."/>
            <person name="Setter T.L."/>
            <person name="Gleadow R.M."/>
            <person name="Kulakow P."/>
            <person name="Ferguson M.E."/>
            <person name="Rounsley S."/>
            <person name="Rokhsar D.S."/>
        </authorList>
    </citation>
    <scope>NUCLEOTIDE SEQUENCE [LARGE SCALE GENOMIC DNA]</scope>
    <source>
        <strain evidence="9">cv. AM560-2</strain>
    </source>
</reference>
<dbReference type="InterPro" id="IPR001099">
    <property type="entry name" value="Chalcone/stilbene_synt_N"/>
</dbReference>
<dbReference type="FunFam" id="3.40.47.10:FF:000025">
    <property type="entry name" value="Chalcone synthase 2"/>
    <property type="match status" value="1"/>
</dbReference>
<dbReference type="PANTHER" id="PTHR11877">
    <property type="entry name" value="HYDROXYMETHYLGLUTARYL-COA SYNTHASE"/>
    <property type="match status" value="1"/>
</dbReference>
<evidence type="ECO:0000256" key="2">
    <source>
        <dbReference type="ARBA" id="ARBA00022679"/>
    </source>
</evidence>
<dbReference type="STRING" id="3983.A0A2C9UZ94"/>
<dbReference type="GO" id="GO:0016747">
    <property type="term" value="F:acyltransferase activity, transferring groups other than amino-acyl groups"/>
    <property type="evidence" value="ECO:0007669"/>
    <property type="project" value="InterPro"/>
</dbReference>
<dbReference type="CDD" id="cd00831">
    <property type="entry name" value="CHS_like"/>
    <property type="match status" value="1"/>
</dbReference>
<evidence type="ECO:0000259" key="7">
    <source>
        <dbReference type="Pfam" id="PF02797"/>
    </source>
</evidence>
<dbReference type="SUPFAM" id="SSF53901">
    <property type="entry name" value="Thiolase-like"/>
    <property type="match status" value="2"/>
</dbReference>
<dbReference type="Proteomes" id="UP000091857">
    <property type="component" value="Chromosome 11"/>
</dbReference>
<dbReference type="AlphaFoldDB" id="A0A2C9UZ94"/>
<sequence length="394" mass="43640">MAASVEEIRMAQRAQGPATILAIGTATPSNYFIQADYPDFYFRVTRSEHMTNLKEKFKRICDKSMIKKRYMHLNEEILKENSNMCAYWEPSLDARQDIAVVEVPKLGKEAAIKAIEEWGQPKSKITHLIFCTTAGVDMPGCDYQLTKLLGLHLSVKRYMLYQQGCFAGGTVLRLAKDLAENNKGARVLVVCSEITTMIFRGPSDTHLDSLVCQALFGDGAGALIVGSDPDDTIEHPLFQLVSSAQTIIPNSDAALKLHVREVGLTFHLLKEVPELISKNIEKPLAESFNPIGISDWNSIFWIVHPGGAAILDQIEKKLDLKPEKMRASRHVLSEYGNLTSACVLFILDEMRKKSFEEGKVTTGEGVEWGVLFGFGPGLTVETIVLHSVPTGAKK</sequence>
<feature type="active site" description="Acyl-thioester intermediate" evidence="4">
    <location>
        <position position="165"/>
    </location>
</feature>
<comment type="similarity">
    <text evidence="1 5">Belongs to the thiolase-like superfamily. Chalcone/stilbene synthases family.</text>
</comment>